<protein>
    <submittedName>
        <fullName evidence="2">Uncharacterized protein</fullName>
    </submittedName>
</protein>
<evidence type="ECO:0000313" key="2">
    <source>
        <dbReference type="EMBL" id="TFK51510.1"/>
    </source>
</evidence>
<dbReference type="EMBL" id="ML213511">
    <property type="protein sequence ID" value="TFK51510.1"/>
    <property type="molecule type" value="Genomic_DNA"/>
</dbReference>
<organism evidence="2 3">
    <name type="scientific">Heliocybe sulcata</name>
    <dbReference type="NCBI Taxonomy" id="5364"/>
    <lineage>
        <taxon>Eukaryota</taxon>
        <taxon>Fungi</taxon>
        <taxon>Dikarya</taxon>
        <taxon>Basidiomycota</taxon>
        <taxon>Agaricomycotina</taxon>
        <taxon>Agaricomycetes</taxon>
        <taxon>Gloeophyllales</taxon>
        <taxon>Gloeophyllaceae</taxon>
        <taxon>Heliocybe</taxon>
    </lineage>
</organism>
<proteinExistence type="predicted"/>
<feature type="compositionally biased region" description="Polar residues" evidence="1">
    <location>
        <begin position="40"/>
        <end position="55"/>
    </location>
</feature>
<gene>
    <name evidence="2" type="ORF">OE88DRAFT_1555659</name>
</gene>
<evidence type="ECO:0000313" key="3">
    <source>
        <dbReference type="Proteomes" id="UP000305948"/>
    </source>
</evidence>
<evidence type="ECO:0000256" key="1">
    <source>
        <dbReference type="SAM" id="MobiDB-lite"/>
    </source>
</evidence>
<name>A0A5C3N236_9AGAM</name>
<sequence length="173" mass="19405">MACLRDQVASNVPLRSLTSRTLQSPWPVESGEHMLDTQPRRCSTTSPPVLPQASSRAKPPSPLPKRKGDVRTTHVTTTHYSFSAPPLIGYERPEHTGETSRLPFQANSPCRRITHAQFTDWQTQRCVEEAYSLVVAERTRPCHYRATGLAQSRFSLLRRKARGGRLRAQEASG</sequence>
<reference evidence="2 3" key="1">
    <citation type="journal article" date="2019" name="Nat. Ecol. Evol.">
        <title>Megaphylogeny resolves global patterns of mushroom evolution.</title>
        <authorList>
            <person name="Varga T."/>
            <person name="Krizsan K."/>
            <person name="Foldi C."/>
            <person name="Dima B."/>
            <person name="Sanchez-Garcia M."/>
            <person name="Sanchez-Ramirez S."/>
            <person name="Szollosi G.J."/>
            <person name="Szarkandi J.G."/>
            <person name="Papp V."/>
            <person name="Albert L."/>
            <person name="Andreopoulos W."/>
            <person name="Angelini C."/>
            <person name="Antonin V."/>
            <person name="Barry K.W."/>
            <person name="Bougher N.L."/>
            <person name="Buchanan P."/>
            <person name="Buyck B."/>
            <person name="Bense V."/>
            <person name="Catcheside P."/>
            <person name="Chovatia M."/>
            <person name="Cooper J."/>
            <person name="Damon W."/>
            <person name="Desjardin D."/>
            <person name="Finy P."/>
            <person name="Geml J."/>
            <person name="Haridas S."/>
            <person name="Hughes K."/>
            <person name="Justo A."/>
            <person name="Karasinski D."/>
            <person name="Kautmanova I."/>
            <person name="Kiss B."/>
            <person name="Kocsube S."/>
            <person name="Kotiranta H."/>
            <person name="LaButti K.M."/>
            <person name="Lechner B.E."/>
            <person name="Liimatainen K."/>
            <person name="Lipzen A."/>
            <person name="Lukacs Z."/>
            <person name="Mihaltcheva S."/>
            <person name="Morgado L.N."/>
            <person name="Niskanen T."/>
            <person name="Noordeloos M.E."/>
            <person name="Ohm R.A."/>
            <person name="Ortiz-Santana B."/>
            <person name="Ovrebo C."/>
            <person name="Racz N."/>
            <person name="Riley R."/>
            <person name="Savchenko A."/>
            <person name="Shiryaev A."/>
            <person name="Soop K."/>
            <person name="Spirin V."/>
            <person name="Szebenyi C."/>
            <person name="Tomsovsky M."/>
            <person name="Tulloss R.E."/>
            <person name="Uehling J."/>
            <person name="Grigoriev I.V."/>
            <person name="Vagvolgyi C."/>
            <person name="Papp T."/>
            <person name="Martin F.M."/>
            <person name="Miettinen O."/>
            <person name="Hibbett D.S."/>
            <person name="Nagy L.G."/>
        </authorList>
    </citation>
    <scope>NUCLEOTIDE SEQUENCE [LARGE SCALE GENOMIC DNA]</scope>
    <source>
        <strain evidence="2 3">OMC1185</strain>
    </source>
</reference>
<feature type="compositionally biased region" description="Basic and acidic residues" evidence="1">
    <location>
        <begin position="30"/>
        <end position="39"/>
    </location>
</feature>
<keyword evidence="3" id="KW-1185">Reference proteome</keyword>
<accession>A0A5C3N236</accession>
<dbReference type="Proteomes" id="UP000305948">
    <property type="component" value="Unassembled WGS sequence"/>
</dbReference>
<dbReference type="AlphaFoldDB" id="A0A5C3N236"/>
<feature type="region of interest" description="Disordered" evidence="1">
    <location>
        <begin position="23"/>
        <end position="103"/>
    </location>
</feature>